<keyword evidence="3" id="KW-0436">Ligase</keyword>
<protein>
    <recommendedName>
        <fullName evidence="13">Asparaginyl-tRNA synthetase</fullName>
    </recommendedName>
</protein>
<dbReference type="AlphaFoldDB" id="A0A8X7SU28"/>
<name>A0A8X7SU28_9BASI</name>
<dbReference type="GO" id="GO:0004816">
    <property type="term" value="F:asparagine-tRNA ligase activity"/>
    <property type="evidence" value="ECO:0007669"/>
    <property type="project" value="TreeGrafter"/>
</dbReference>
<feature type="compositionally biased region" description="Polar residues" evidence="8">
    <location>
        <begin position="56"/>
        <end position="73"/>
    </location>
</feature>
<keyword evidence="5" id="KW-0067">ATP-binding</keyword>
<dbReference type="Gene3D" id="3.30.930.10">
    <property type="entry name" value="Bira Bifunctional Protein, Domain 2"/>
    <property type="match status" value="1"/>
</dbReference>
<gene>
    <name evidence="11" type="ORF">A4X06_0g7596</name>
</gene>
<feature type="region of interest" description="Disordered" evidence="8">
    <location>
        <begin position="53"/>
        <end position="82"/>
    </location>
</feature>
<keyword evidence="7" id="KW-0030">Aminoacyl-tRNA synthetase</keyword>
<evidence type="ECO:0000256" key="2">
    <source>
        <dbReference type="ARBA" id="ARBA00022490"/>
    </source>
</evidence>
<dbReference type="GO" id="GO:0006421">
    <property type="term" value="P:asparaginyl-tRNA aminoacylation"/>
    <property type="evidence" value="ECO:0007669"/>
    <property type="project" value="TreeGrafter"/>
</dbReference>
<reference evidence="11" key="2">
    <citation type="journal article" date="2019" name="IMA Fungus">
        <title>Genome sequencing and comparison of five Tilletia species to identify candidate genes for the detection of regulated species infecting wheat.</title>
        <authorList>
            <person name="Nguyen H.D.T."/>
            <person name="Sultana T."/>
            <person name="Kesanakurti P."/>
            <person name="Hambleton S."/>
        </authorList>
    </citation>
    <scope>NUCLEOTIDE SEQUENCE</scope>
    <source>
        <strain evidence="11">DAOMC 236426</strain>
    </source>
</reference>
<comment type="subcellular location">
    <subcellularLocation>
        <location evidence="1">Cytoplasm</location>
    </subcellularLocation>
</comment>
<sequence>MPQLLQLLQLAARNGAQQTTPHTPAQPPRSDGKFEAIFAALGGDTDAPHPYHGALPNSTSGLSPYLLQSQSPRTPLRSEHQQQGPFRAFPYCPLPAGAAPPSTPPPRNQFDFSHHPPVSPSPNVGLADPAFARAALSTPSSHCLFESSTNSAAAVAAAAAGGPASEADADGYVPMTKSVTRTAKSLWEQQQKKLRKAEETAANEKESQQIDSQKLDNSKNVVLEQLTTEVKKIKIGDGFNNRDRRVSVKGWVHRLRQQSNITFLVLRGGHRYMQCVLTGKLNADPSILADNRHLVIRGETSSAVLKVRAPLPRAFRAQFEEMSLTEVTPPCMVQTQVEGGSMLFTFDYYGQQAFLTQSSQLHLETCLPSLGDMFCVQEIFRAEKSHTRRHLSEYTHSEGELAFISFEELFEHLEELMCGTLSELFADPTTKALLDQLNPGF</sequence>
<keyword evidence="12" id="KW-1185">Reference proteome</keyword>
<dbReference type="PANTHER" id="PTHR22594:SF16">
    <property type="entry name" value="ASPARAGINE--TRNA LIGASE, CYTOPLASMIC"/>
    <property type="match status" value="1"/>
</dbReference>
<dbReference type="GO" id="GO:0005524">
    <property type="term" value="F:ATP binding"/>
    <property type="evidence" value="ECO:0007669"/>
    <property type="project" value="UniProtKB-KW"/>
</dbReference>
<evidence type="ECO:0000256" key="7">
    <source>
        <dbReference type="ARBA" id="ARBA00023146"/>
    </source>
</evidence>
<dbReference type="Pfam" id="PF20917">
    <property type="entry name" value="AsnRS_N"/>
    <property type="match status" value="1"/>
</dbReference>
<dbReference type="InterPro" id="IPR012340">
    <property type="entry name" value="NA-bd_OB-fold"/>
</dbReference>
<dbReference type="SUPFAM" id="SSF50249">
    <property type="entry name" value="Nucleic acid-binding proteins"/>
    <property type="match status" value="1"/>
</dbReference>
<evidence type="ECO:0000256" key="5">
    <source>
        <dbReference type="ARBA" id="ARBA00022840"/>
    </source>
</evidence>
<dbReference type="InterPro" id="IPR048952">
    <property type="entry name" value="AsnRS_N"/>
</dbReference>
<evidence type="ECO:0000259" key="9">
    <source>
        <dbReference type="Pfam" id="PF00152"/>
    </source>
</evidence>
<evidence type="ECO:0000256" key="6">
    <source>
        <dbReference type="ARBA" id="ARBA00022917"/>
    </source>
</evidence>
<keyword evidence="2" id="KW-0963">Cytoplasm</keyword>
<evidence type="ECO:0000259" key="10">
    <source>
        <dbReference type="Pfam" id="PF20917"/>
    </source>
</evidence>
<dbReference type="Pfam" id="PF00152">
    <property type="entry name" value="tRNA-synt_2"/>
    <property type="match status" value="1"/>
</dbReference>
<evidence type="ECO:0000256" key="8">
    <source>
        <dbReference type="SAM" id="MobiDB-lite"/>
    </source>
</evidence>
<reference evidence="11" key="1">
    <citation type="submission" date="2016-04" db="EMBL/GenBank/DDBJ databases">
        <authorList>
            <person name="Nguyen H.D."/>
            <person name="Samba Siva P."/>
            <person name="Cullis J."/>
            <person name="Levesque C.A."/>
            <person name="Hambleton S."/>
        </authorList>
    </citation>
    <scope>NUCLEOTIDE SEQUENCE</scope>
    <source>
        <strain evidence="11">DAOMC 236426</strain>
    </source>
</reference>
<evidence type="ECO:0000256" key="4">
    <source>
        <dbReference type="ARBA" id="ARBA00022741"/>
    </source>
</evidence>
<dbReference type="GO" id="GO:0005737">
    <property type="term" value="C:cytoplasm"/>
    <property type="evidence" value="ECO:0007669"/>
    <property type="project" value="UniProtKB-SubCell"/>
</dbReference>
<proteinExistence type="predicted"/>
<dbReference type="PANTHER" id="PTHR22594">
    <property type="entry name" value="ASPARTYL/LYSYL-TRNA SYNTHETASE"/>
    <property type="match status" value="1"/>
</dbReference>
<dbReference type="EMBL" id="LWDE02001370">
    <property type="protein sequence ID" value="KAE8241276.1"/>
    <property type="molecule type" value="Genomic_DNA"/>
</dbReference>
<dbReference type="Proteomes" id="UP000077684">
    <property type="component" value="Unassembled WGS sequence"/>
</dbReference>
<keyword evidence="4" id="KW-0547">Nucleotide-binding</keyword>
<dbReference type="InterPro" id="IPR045864">
    <property type="entry name" value="aa-tRNA-synth_II/BPL/LPL"/>
</dbReference>
<evidence type="ECO:0000256" key="3">
    <source>
        <dbReference type="ARBA" id="ARBA00022598"/>
    </source>
</evidence>
<keyword evidence="6" id="KW-0648">Protein biosynthesis</keyword>
<evidence type="ECO:0000313" key="11">
    <source>
        <dbReference type="EMBL" id="KAE8241276.1"/>
    </source>
</evidence>
<dbReference type="SUPFAM" id="SSF55681">
    <property type="entry name" value="Class II aaRS and biotin synthetases"/>
    <property type="match status" value="1"/>
</dbReference>
<feature type="domain" description="Asparagine--tRNA ligase N-terminal" evidence="10">
    <location>
        <begin position="167"/>
        <end position="225"/>
    </location>
</feature>
<feature type="domain" description="Aminoacyl-tRNA synthetase class II (D/K/N)" evidence="9">
    <location>
        <begin position="287"/>
        <end position="424"/>
    </location>
</feature>
<evidence type="ECO:0000313" key="12">
    <source>
        <dbReference type="Proteomes" id="UP000077684"/>
    </source>
</evidence>
<dbReference type="InterPro" id="IPR004364">
    <property type="entry name" value="Aa-tRNA-synt_II"/>
</dbReference>
<evidence type="ECO:0008006" key="13">
    <source>
        <dbReference type="Google" id="ProtNLM"/>
    </source>
</evidence>
<dbReference type="Gene3D" id="2.40.50.140">
    <property type="entry name" value="Nucleic acid-binding proteins"/>
    <property type="match status" value="1"/>
</dbReference>
<organism evidence="11 12">
    <name type="scientific">Tilletia controversa</name>
    <name type="common">dwarf bunt fungus</name>
    <dbReference type="NCBI Taxonomy" id="13291"/>
    <lineage>
        <taxon>Eukaryota</taxon>
        <taxon>Fungi</taxon>
        <taxon>Dikarya</taxon>
        <taxon>Basidiomycota</taxon>
        <taxon>Ustilaginomycotina</taxon>
        <taxon>Exobasidiomycetes</taxon>
        <taxon>Tilletiales</taxon>
        <taxon>Tilletiaceae</taxon>
        <taxon>Tilletia</taxon>
    </lineage>
</organism>
<comment type="caution">
    <text evidence="11">The sequence shown here is derived from an EMBL/GenBank/DDBJ whole genome shotgun (WGS) entry which is preliminary data.</text>
</comment>
<evidence type="ECO:0000256" key="1">
    <source>
        <dbReference type="ARBA" id="ARBA00004496"/>
    </source>
</evidence>
<accession>A0A8X7SU28</accession>